<evidence type="ECO:0000313" key="2">
    <source>
        <dbReference type="Proteomes" id="UP000789405"/>
    </source>
</evidence>
<dbReference type="Proteomes" id="UP000789405">
    <property type="component" value="Unassembled WGS sequence"/>
</dbReference>
<accession>A0A9N9JMP2</accession>
<keyword evidence="2" id="KW-1185">Reference proteome</keyword>
<evidence type="ECO:0000313" key="1">
    <source>
        <dbReference type="EMBL" id="CAG8786268.1"/>
    </source>
</evidence>
<organism evidence="1 2">
    <name type="scientific">Dentiscutata erythropus</name>
    <dbReference type="NCBI Taxonomy" id="1348616"/>
    <lineage>
        <taxon>Eukaryota</taxon>
        <taxon>Fungi</taxon>
        <taxon>Fungi incertae sedis</taxon>
        <taxon>Mucoromycota</taxon>
        <taxon>Glomeromycotina</taxon>
        <taxon>Glomeromycetes</taxon>
        <taxon>Diversisporales</taxon>
        <taxon>Gigasporaceae</taxon>
        <taxon>Dentiscutata</taxon>
    </lineage>
</organism>
<proteinExistence type="predicted"/>
<sequence>CRSVLNQFSKTLMEADLENSLTNSARTFYHDYPNNPYINAQYIAGNKLFQSRYKIIELGYYPQNVKYTQKGKNIQYQIPNEYIIKTEVANQTVRCETKYTVFNKVLYTITWKEGRAEWMVSSERSASGAVNAFLKRKLKLKNFMFK</sequence>
<dbReference type="EMBL" id="CAJVPY010024168">
    <property type="protein sequence ID" value="CAG8786268.1"/>
    <property type="molecule type" value="Genomic_DNA"/>
</dbReference>
<comment type="caution">
    <text evidence="1">The sequence shown here is derived from an EMBL/GenBank/DDBJ whole genome shotgun (WGS) entry which is preliminary data.</text>
</comment>
<protein>
    <submittedName>
        <fullName evidence="1">1147_t:CDS:1</fullName>
    </submittedName>
</protein>
<reference evidence="1" key="1">
    <citation type="submission" date="2021-06" db="EMBL/GenBank/DDBJ databases">
        <authorList>
            <person name="Kallberg Y."/>
            <person name="Tangrot J."/>
            <person name="Rosling A."/>
        </authorList>
    </citation>
    <scope>NUCLEOTIDE SEQUENCE</scope>
    <source>
        <strain evidence="1">MA453B</strain>
    </source>
</reference>
<name>A0A9N9JMP2_9GLOM</name>
<feature type="non-terminal residue" evidence="1">
    <location>
        <position position="146"/>
    </location>
</feature>
<gene>
    <name evidence="1" type="ORF">DERYTH_LOCUS20468</name>
</gene>
<dbReference type="OrthoDB" id="2403834at2759"/>
<dbReference type="AlphaFoldDB" id="A0A9N9JMP2"/>